<keyword evidence="1" id="KW-0808">Transferase</keyword>
<keyword evidence="2" id="KW-1185">Reference proteome</keyword>
<dbReference type="RefSeq" id="WP_010919208.1">
    <property type="nucleotide sequence ID" value="NC_011916.1"/>
</dbReference>
<dbReference type="GeneID" id="7331850"/>
<dbReference type="EMBL" id="CP001340">
    <property type="protein sequence ID" value="ACL94857.1"/>
    <property type="molecule type" value="Genomic_DNA"/>
</dbReference>
<evidence type="ECO:0000313" key="2">
    <source>
        <dbReference type="Proteomes" id="UP000001364"/>
    </source>
</evidence>
<dbReference type="KEGG" id="ccs:CCNA_01392"/>
<gene>
    <name evidence="1" type="ordered locus">CCNA_01392</name>
</gene>
<dbReference type="AlphaFoldDB" id="A0A0H3C6E9"/>
<accession>A0A0H3C6E9</accession>
<dbReference type="PATRIC" id="fig|565050.3.peg.1378"/>
<dbReference type="Proteomes" id="UP000001364">
    <property type="component" value="Chromosome"/>
</dbReference>
<dbReference type="SMR" id="A0A0H3C6E9"/>
<dbReference type="HOGENOM" id="CLU_1692321_0_0_5"/>
<reference evidence="1 2" key="1">
    <citation type="journal article" date="2010" name="J. Bacteriol.">
        <title>The genetic basis of laboratory adaptation in Caulobacter crescentus.</title>
        <authorList>
            <person name="Marks M.E."/>
            <person name="Castro-Rojas C.M."/>
            <person name="Teiling C."/>
            <person name="Du L."/>
            <person name="Kapatral V."/>
            <person name="Walunas T.L."/>
            <person name="Crosson S."/>
        </authorList>
    </citation>
    <scope>NUCLEOTIDE SEQUENCE [LARGE SCALE GENOMIC DNA]</scope>
    <source>
        <strain evidence="2">NA1000 / CB15N</strain>
    </source>
</reference>
<keyword evidence="1" id="KW-0328">Glycosyltransferase</keyword>
<protein>
    <submittedName>
        <fullName evidence="1">Glycosyltransferase involved in cell wall biogenesis</fullName>
        <ecNumber evidence="1">2.4.-.-</ecNumber>
    </submittedName>
</protein>
<dbReference type="GO" id="GO:0016757">
    <property type="term" value="F:glycosyltransferase activity"/>
    <property type="evidence" value="ECO:0007669"/>
    <property type="project" value="UniProtKB-KW"/>
</dbReference>
<evidence type="ECO:0000313" key="1">
    <source>
        <dbReference type="EMBL" id="ACL94857.1"/>
    </source>
</evidence>
<name>A0A0H3C6E9_CAUVN</name>
<organism evidence="1 2">
    <name type="scientific">Caulobacter vibrioides (strain NA1000 / CB15N)</name>
    <name type="common">Caulobacter crescentus</name>
    <dbReference type="NCBI Taxonomy" id="565050"/>
    <lineage>
        <taxon>Bacteria</taxon>
        <taxon>Pseudomonadati</taxon>
        <taxon>Pseudomonadota</taxon>
        <taxon>Alphaproteobacteria</taxon>
        <taxon>Caulobacterales</taxon>
        <taxon>Caulobacteraceae</taxon>
        <taxon>Caulobacter</taxon>
    </lineage>
</organism>
<proteinExistence type="predicted"/>
<dbReference type="OrthoDB" id="9811214at2"/>
<dbReference type="EC" id="2.4.-.-" evidence="1"/>
<sequence length="155" mass="15870">MISVVLIASEDLPGLAAQMAMLVPAAVDGLVKEVVLVAGDEPGVAVLAEDSGARLVRVEGDTADRLAAGAAAARGDWILTLRAAPVLREGWREPVERHLAGGAGGAASLVAPSGLLGRLASKMHGVLLRRLDWPAAGALDEKALAKALKAKAIRY</sequence>
<dbReference type="RefSeq" id="YP_002516765.1">
    <property type="nucleotide sequence ID" value="NC_011916.1"/>
</dbReference>